<dbReference type="AlphaFoldDB" id="A0A0F8Z8Z2"/>
<dbReference type="SUPFAM" id="SSF103481">
    <property type="entry name" value="Multidrug resistance efflux transporter EmrE"/>
    <property type="match status" value="1"/>
</dbReference>
<evidence type="ECO:0000256" key="1">
    <source>
        <dbReference type="SAM" id="Phobius"/>
    </source>
</evidence>
<comment type="caution">
    <text evidence="2">The sequence shown here is derived from an EMBL/GenBank/DDBJ whole genome shotgun (WGS) entry which is preliminary data.</text>
</comment>
<protein>
    <recommendedName>
        <fullName evidence="3">EamA domain-containing protein</fullName>
    </recommendedName>
</protein>
<feature type="transmembrane region" description="Helical" evidence="1">
    <location>
        <begin position="89"/>
        <end position="105"/>
    </location>
</feature>
<proteinExistence type="predicted"/>
<evidence type="ECO:0008006" key="3">
    <source>
        <dbReference type="Google" id="ProtNLM"/>
    </source>
</evidence>
<sequence length="106" mass="11857">ALVIIATIFASVGHICFKKFALKHVTVFSAMLHDRHLIFGSACFGTSVILSIIALKVIDFSVYYSFTALSYLFISVLSKRYLKERIDKTKIIGNLIIIVGILVYNL</sequence>
<feature type="transmembrane region" description="Helical" evidence="1">
    <location>
        <begin position="61"/>
        <end position="77"/>
    </location>
</feature>
<keyword evidence="1" id="KW-0472">Membrane</keyword>
<dbReference type="EMBL" id="LAZR01052672">
    <property type="protein sequence ID" value="KKK82440.1"/>
    <property type="molecule type" value="Genomic_DNA"/>
</dbReference>
<accession>A0A0F8Z8Z2</accession>
<feature type="transmembrane region" description="Helical" evidence="1">
    <location>
        <begin position="37"/>
        <end position="55"/>
    </location>
</feature>
<keyword evidence="1" id="KW-0812">Transmembrane</keyword>
<dbReference type="InterPro" id="IPR037185">
    <property type="entry name" value="EmrE-like"/>
</dbReference>
<keyword evidence="1" id="KW-1133">Transmembrane helix</keyword>
<reference evidence="2" key="1">
    <citation type="journal article" date="2015" name="Nature">
        <title>Complex archaea that bridge the gap between prokaryotes and eukaryotes.</title>
        <authorList>
            <person name="Spang A."/>
            <person name="Saw J.H."/>
            <person name="Jorgensen S.L."/>
            <person name="Zaremba-Niedzwiedzka K."/>
            <person name="Martijn J."/>
            <person name="Lind A.E."/>
            <person name="van Eijk R."/>
            <person name="Schleper C."/>
            <person name="Guy L."/>
            <person name="Ettema T.J."/>
        </authorList>
    </citation>
    <scope>NUCLEOTIDE SEQUENCE</scope>
</reference>
<gene>
    <name evidence="2" type="ORF">LCGC14_2803360</name>
</gene>
<evidence type="ECO:0000313" key="2">
    <source>
        <dbReference type="EMBL" id="KKK82440.1"/>
    </source>
</evidence>
<dbReference type="Gene3D" id="1.10.3730.20">
    <property type="match status" value="1"/>
</dbReference>
<name>A0A0F8Z8Z2_9ZZZZ</name>
<feature type="non-terminal residue" evidence="2">
    <location>
        <position position="1"/>
    </location>
</feature>
<organism evidence="2">
    <name type="scientific">marine sediment metagenome</name>
    <dbReference type="NCBI Taxonomy" id="412755"/>
    <lineage>
        <taxon>unclassified sequences</taxon>
        <taxon>metagenomes</taxon>
        <taxon>ecological metagenomes</taxon>
    </lineage>
</organism>